<name>A0A3B0XDI1_9ZZZZ</name>
<dbReference type="AlphaFoldDB" id="A0A3B0XDI1"/>
<proteinExistence type="predicted"/>
<accession>A0A3B0XDI1</accession>
<evidence type="ECO:0000313" key="1">
    <source>
        <dbReference type="EMBL" id="VAW66358.1"/>
    </source>
</evidence>
<sequence>MRNIVVKLLEDIEANDYISFMGNSENHEQILLNKESCFNSLSYITRREAPLLHKAITPATSPVNSNACLLNLAQDKPAYSSSRRYSTPFKIKINRRVECP</sequence>
<reference evidence="1" key="1">
    <citation type="submission" date="2018-06" db="EMBL/GenBank/DDBJ databases">
        <authorList>
            <person name="Zhirakovskaya E."/>
        </authorList>
    </citation>
    <scope>NUCLEOTIDE SEQUENCE</scope>
</reference>
<dbReference type="EMBL" id="UOFH01000343">
    <property type="protein sequence ID" value="VAW66358.1"/>
    <property type="molecule type" value="Genomic_DNA"/>
</dbReference>
<organism evidence="1">
    <name type="scientific">hydrothermal vent metagenome</name>
    <dbReference type="NCBI Taxonomy" id="652676"/>
    <lineage>
        <taxon>unclassified sequences</taxon>
        <taxon>metagenomes</taxon>
        <taxon>ecological metagenomes</taxon>
    </lineage>
</organism>
<protein>
    <submittedName>
        <fullName evidence="1">Uncharacterized protein</fullName>
    </submittedName>
</protein>
<gene>
    <name evidence="1" type="ORF">MNBD_GAMMA08-1148</name>
</gene>